<evidence type="ECO:0000256" key="4">
    <source>
        <dbReference type="SAM" id="MobiDB-lite"/>
    </source>
</evidence>
<dbReference type="InterPro" id="IPR000169">
    <property type="entry name" value="Pept_cys_AS"/>
</dbReference>
<feature type="compositionally biased region" description="Polar residues" evidence="4">
    <location>
        <begin position="789"/>
        <end position="808"/>
    </location>
</feature>
<dbReference type="PROSITE" id="PS00139">
    <property type="entry name" value="THIOL_PROTEASE_CYS"/>
    <property type="match status" value="1"/>
</dbReference>
<evidence type="ECO:0000256" key="1">
    <source>
        <dbReference type="ARBA" id="ARBA00007623"/>
    </source>
</evidence>
<gene>
    <name evidence="6" type="ORF">AA0113_g4016</name>
</gene>
<evidence type="ECO:0000256" key="3">
    <source>
        <dbReference type="PROSITE-ProRule" id="PRU00239"/>
    </source>
</evidence>
<feature type="domain" description="Calpain catalytic" evidence="5">
    <location>
        <begin position="173"/>
        <end position="469"/>
    </location>
</feature>
<comment type="caution">
    <text evidence="6">The sequence shown here is derived from an EMBL/GenBank/DDBJ whole genome shotgun (WGS) entry which is preliminary data.</text>
</comment>
<dbReference type="OrthoDB" id="424753at2759"/>
<dbReference type="InterPro" id="IPR038765">
    <property type="entry name" value="Papain-like_cys_pep_sf"/>
</dbReference>
<proteinExistence type="inferred from homology"/>
<feature type="compositionally biased region" description="Basic and acidic residues" evidence="4">
    <location>
        <begin position="715"/>
        <end position="725"/>
    </location>
</feature>
<evidence type="ECO:0000313" key="6">
    <source>
        <dbReference type="EMBL" id="RYO69453.1"/>
    </source>
</evidence>
<feature type="active site" evidence="2 3">
    <location>
        <position position="407"/>
    </location>
</feature>
<accession>A0A4Q4SHG6</accession>
<keyword evidence="3" id="KW-0378">Hydrolase</keyword>
<evidence type="ECO:0000256" key="2">
    <source>
        <dbReference type="PIRSR" id="PIRSR622684-1"/>
    </source>
</evidence>
<dbReference type="EMBL" id="PEJP01000013">
    <property type="protein sequence ID" value="RYO69453.1"/>
    <property type="molecule type" value="Genomic_DNA"/>
</dbReference>
<dbReference type="InterPro" id="IPR001300">
    <property type="entry name" value="Peptidase_C2_calpain_cat"/>
</dbReference>
<dbReference type="SUPFAM" id="SSF54001">
    <property type="entry name" value="Cysteine proteinases"/>
    <property type="match status" value="1"/>
</dbReference>
<dbReference type="Gene3D" id="3.90.70.10">
    <property type="entry name" value="Cysteine proteinases"/>
    <property type="match status" value="1"/>
</dbReference>
<dbReference type="SMART" id="SM00230">
    <property type="entry name" value="CysPc"/>
    <property type="match status" value="1"/>
</dbReference>
<keyword evidence="3" id="KW-0645">Protease</keyword>
<feature type="active site" evidence="2 3">
    <location>
        <position position="382"/>
    </location>
</feature>
<dbReference type="GO" id="GO:0004198">
    <property type="term" value="F:calcium-dependent cysteine-type endopeptidase activity"/>
    <property type="evidence" value="ECO:0007669"/>
    <property type="project" value="InterPro"/>
</dbReference>
<dbReference type="PANTHER" id="PTHR10183:SF425">
    <property type="entry name" value="CALPAIN-5"/>
    <property type="match status" value="1"/>
</dbReference>
<dbReference type="AlphaFoldDB" id="A0A4Q4SHG6"/>
<dbReference type="PROSITE" id="PS50203">
    <property type="entry name" value="CALPAIN_CAT"/>
    <property type="match status" value="1"/>
</dbReference>
<feature type="region of interest" description="Disordered" evidence="4">
    <location>
        <begin position="632"/>
        <end position="651"/>
    </location>
</feature>
<sequence length="894" mass="99881">MASVTSDDAQIGASQEAINEFWDNLITKQPAKVTKIFPSSLYAHLLPPQRKEGTVTGKNAAESYETAAAQCRARVERIVKECKRTNEKFTDADFDIEDLSDRNCLNGLMTWYKDQPATASSSVSASRLGNALSTLVQSGVIMADGAAFDFNATAKLLTNRSSSSKDGPNSVHRIDWIFDEPKFVFGGFSSSDLRQGSSGDCWFIAAVATICSNPNLMDKICVARDEICGVYGFVFYRDGEWIWTVVDDNLYLRNSDFDAAWGDRYDPTNAKEKKYKDNHQTGSEALYFASCADENETWLPLLEKAYAKVHGDYDSIAGGWSGEAVEDLTGGVTTKILTDRVLDKQRLWEELLQAGKKFLFSASSPSIDGDDSDARRGLALNHAYSVIKAVEAEGEDGTKHQLVLIRNPWGKRVNASMGEWTGPWSDGSREWTTYWLDKLGHKFGDDGLFWMSYKDLLKRFDILDRTLLFNEEWTVVQRWTSVPVAWVTGYVNTKFSVEVKKSGPTVFVLCQLDERYFKGLEGKYDFDLHFILQEKNAEPGHHIVRARGAWFGNRSISAEVELDAGVYEVLPKIEASRNADAPDVPEVVTKLAERNPQKLRQIGLNYDIANAKGIFELTEEERKKKEQKRKEAAEKKKEKEEAKEKERAEFEAWRKEKADFEVWKKEERAEYETWKKEKKEHEMKEKVEESGKPEEERGDGGSATKQSGPTTGLIEEAKQDADKTTSSDTEGTAKAPIELPIQSKEALQETKLVIEPALEPRDSSDNGDANHTPTSEVHPNDAESDNPEHSSSTSPQARVMRSQHSITSHYRPLPPPPPDYRGFPRYATSGEVAPPPPQATPAKEQPKPWNAVCVLGLRVYSQDPDVSIKLVKPKNGEEGAILDVDGDTAAGATM</sequence>
<feature type="compositionally biased region" description="Basic and acidic residues" evidence="4">
    <location>
        <begin position="670"/>
        <end position="699"/>
    </location>
</feature>
<evidence type="ECO:0000259" key="5">
    <source>
        <dbReference type="PROSITE" id="PS50203"/>
    </source>
</evidence>
<protein>
    <recommendedName>
        <fullName evidence="5">Calpain catalytic domain-containing protein</fullName>
    </recommendedName>
</protein>
<feature type="compositionally biased region" description="Polar residues" evidence="4">
    <location>
        <begin position="766"/>
        <end position="777"/>
    </location>
</feature>
<evidence type="ECO:0000313" key="7">
    <source>
        <dbReference type="Proteomes" id="UP000293823"/>
    </source>
</evidence>
<feature type="region of interest" description="Disordered" evidence="4">
    <location>
        <begin position="670"/>
        <end position="847"/>
    </location>
</feature>
<dbReference type="GO" id="GO:0006508">
    <property type="term" value="P:proteolysis"/>
    <property type="evidence" value="ECO:0007669"/>
    <property type="project" value="UniProtKB-KW"/>
</dbReference>
<dbReference type="InterPro" id="IPR022684">
    <property type="entry name" value="Calpain_cysteine_protease"/>
</dbReference>
<dbReference type="CDD" id="cd00044">
    <property type="entry name" value="CysPc"/>
    <property type="match status" value="1"/>
</dbReference>
<feature type="active site" evidence="2 3">
    <location>
        <position position="201"/>
    </location>
</feature>
<dbReference type="PANTHER" id="PTHR10183">
    <property type="entry name" value="CALPAIN"/>
    <property type="match status" value="1"/>
</dbReference>
<comment type="similarity">
    <text evidence="1">Belongs to the peptidase C2 family.</text>
</comment>
<organism evidence="6 7">
    <name type="scientific">Alternaria arborescens</name>
    <dbReference type="NCBI Taxonomy" id="156630"/>
    <lineage>
        <taxon>Eukaryota</taxon>
        <taxon>Fungi</taxon>
        <taxon>Dikarya</taxon>
        <taxon>Ascomycota</taxon>
        <taxon>Pezizomycotina</taxon>
        <taxon>Dothideomycetes</taxon>
        <taxon>Pleosporomycetidae</taxon>
        <taxon>Pleosporales</taxon>
        <taxon>Pleosporineae</taxon>
        <taxon>Pleosporaceae</taxon>
        <taxon>Alternaria</taxon>
        <taxon>Alternaria sect. Alternaria</taxon>
    </lineage>
</organism>
<dbReference type="Proteomes" id="UP000293823">
    <property type="component" value="Unassembled WGS sequence"/>
</dbReference>
<reference evidence="7" key="1">
    <citation type="journal article" date="2019" name="bioRxiv">
        <title>Genomics, evolutionary history and diagnostics of the Alternaria alternata species group including apple and Asian pear pathotypes.</title>
        <authorList>
            <person name="Armitage A.D."/>
            <person name="Cockerton H.M."/>
            <person name="Sreenivasaprasad S."/>
            <person name="Woodhall J.W."/>
            <person name="Lane C.R."/>
            <person name="Harrison R.J."/>
            <person name="Clarkson J.P."/>
        </authorList>
    </citation>
    <scope>NUCLEOTIDE SEQUENCE [LARGE SCALE GENOMIC DNA]</scope>
    <source>
        <strain evidence="7">RGR 97.0016</strain>
    </source>
</reference>
<name>A0A4Q4SHG6_9PLEO</name>
<keyword evidence="7" id="KW-1185">Reference proteome</keyword>
<dbReference type="Pfam" id="PF00648">
    <property type="entry name" value="Peptidase_C2"/>
    <property type="match status" value="2"/>
</dbReference>
<keyword evidence="3" id="KW-0788">Thiol protease</keyword>